<name>A0A5B8MHN2_9CHLO</name>
<evidence type="ECO:0000256" key="3">
    <source>
        <dbReference type="SAM" id="MobiDB-lite"/>
    </source>
</evidence>
<keyword evidence="7" id="KW-1185">Reference proteome</keyword>
<feature type="region of interest" description="Disordered" evidence="3">
    <location>
        <begin position="531"/>
        <end position="577"/>
    </location>
</feature>
<evidence type="ECO:0000313" key="6">
    <source>
        <dbReference type="EMBL" id="QDZ19584.1"/>
    </source>
</evidence>
<dbReference type="AlphaFoldDB" id="A0A5B8MHN2"/>
<dbReference type="Gene3D" id="1.20.120.1240">
    <property type="entry name" value="Dynamin, middle domain"/>
    <property type="match status" value="1"/>
</dbReference>
<evidence type="ECO:0000313" key="7">
    <source>
        <dbReference type="Proteomes" id="UP000316726"/>
    </source>
</evidence>
<feature type="region of interest" description="Disordered" evidence="3">
    <location>
        <begin position="711"/>
        <end position="779"/>
    </location>
</feature>
<dbReference type="PROSITE" id="PS51388">
    <property type="entry name" value="GED"/>
    <property type="match status" value="1"/>
</dbReference>
<dbReference type="CDD" id="cd08771">
    <property type="entry name" value="DLP_1"/>
    <property type="match status" value="1"/>
</dbReference>
<dbReference type="Pfam" id="PF02212">
    <property type="entry name" value="GED"/>
    <property type="match status" value="1"/>
</dbReference>
<dbReference type="SMART" id="SM00302">
    <property type="entry name" value="GED"/>
    <property type="match status" value="1"/>
</dbReference>
<reference evidence="6 7" key="1">
    <citation type="submission" date="2018-07" db="EMBL/GenBank/DDBJ databases">
        <title>The complete nuclear genome of the prasinophyte Chloropicon primus (CCMP1205).</title>
        <authorList>
            <person name="Pombert J.-F."/>
            <person name="Otis C."/>
            <person name="Turmel M."/>
            <person name="Lemieux C."/>
        </authorList>
    </citation>
    <scope>NUCLEOTIDE SEQUENCE [LARGE SCALE GENOMIC DNA]</scope>
    <source>
        <strain evidence="6 7">CCMP1205</strain>
    </source>
</reference>
<dbReference type="InterPro" id="IPR022812">
    <property type="entry name" value="Dynamin"/>
</dbReference>
<sequence length="779" mass="85864">MGETGEGQAKDGIAALGEVLIPAINRVQDAFAAAGGLTFQLDLPQVAVVGSQSSGKSSVLESLVGRDFLPRGPDICTRRPLVLQLVHSAKGDEYGEFLHLPGETFTKFTKIRDEIEAETNRGAGSGKSISNVPIRLKIVSPHVLTMTLVDLPGITRVPVGNQPKDIEQRIRSMIMEYIKHQSCVILAVSPANVDLANSDALTLAKEVDPDGSRTIGVLTKLDIMDRGTNAVAALENKVVPLMLGYIGVVNRCQADINAGRDIRSAREAERKFFVQSEEYSSVAQVCGTINLAQRLNEILVRHIHKILPRLKRQIEFAREENFHKLQSLGDWSQSDSKSAQGALLLKMLTEYSQFFANHLDGQDGNLPANEVAGGARIRHIFQNIFVKELQGVDPSVTLTDKEIQTAIVNCSGIRGSLLMPEIPFQLLVRRLIENLLEPCLQCARFVCEEMIHIARRCEPERMGMLPNLQNNLRSAVQSYIEDCLTPTEEMVSNLVNCELAHINTSHPDFIGGSQAIATVLDHKKGLVEQSKKKFEDESQSLRQSLSTPFKMNPHEQSESLNSEQKKRKQDGEGTARDRQSGWIASIFGGTNKGNTESIYLQEPPKVLRVSETKNEQEELEVAVTRLLVSSYFGIVSKTLQDMVPKVVVHFMVNAVKSGLQKRLVQLLYKEDLFASLTKEHSDVATKREKCQKTLKFLHVAAHTLDSIPKVLDQSSSSGARSSSARRSSRRVSPKRNRSEYAGSENSHPNIKSPPEAPASERRKSSSGPLGRGLASVIGR</sequence>
<dbReference type="OrthoDB" id="5061070at2759"/>
<dbReference type="InterPro" id="IPR027417">
    <property type="entry name" value="P-loop_NTPase"/>
</dbReference>
<gene>
    <name evidence="6" type="ORF">A3770_03p21020</name>
</gene>
<dbReference type="PANTHER" id="PTHR11566:SF21">
    <property type="entry name" value="DYNAMIN RELATED PROTEIN 1, ISOFORM A"/>
    <property type="match status" value="1"/>
</dbReference>
<dbReference type="InterPro" id="IPR045063">
    <property type="entry name" value="Dynamin_N"/>
</dbReference>
<dbReference type="SUPFAM" id="SSF52540">
    <property type="entry name" value="P-loop containing nucleoside triphosphate hydrolases"/>
    <property type="match status" value="1"/>
</dbReference>
<organism evidence="6 7">
    <name type="scientific">Chloropicon primus</name>
    <dbReference type="NCBI Taxonomy" id="1764295"/>
    <lineage>
        <taxon>Eukaryota</taxon>
        <taxon>Viridiplantae</taxon>
        <taxon>Chlorophyta</taxon>
        <taxon>Chloropicophyceae</taxon>
        <taxon>Chloropicales</taxon>
        <taxon>Chloropicaceae</taxon>
        <taxon>Chloropicon</taxon>
    </lineage>
</organism>
<dbReference type="EMBL" id="CP031036">
    <property type="protein sequence ID" value="QDZ19584.1"/>
    <property type="molecule type" value="Genomic_DNA"/>
</dbReference>
<dbReference type="InterPro" id="IPR000375">
    <property type="entry name" value="Dynamin_stalk"/>
</dbReference>
<keyword evidence="2" id="KW-0342">GTP-binding</keyword>
<dbReference type="GO" id="GO:0008017">
    <property type="term" value="F:microtubule binding"/>
    <property type="evidence" value="ECO:0007669"/>
    <property type="project" value="TreeGrafter"/>
</dbReference>
<evidence type="ECO:0000256" key="2">
    <source>
        <dbReference type="ARBA" id="ARBA00023134"/>
    </source>
</evidence>
<dbReference type="GO" id="GO:0005874">
    <property type="term" value="C:microtubule"/>
    <property type="evidence" value="ECO:0007669"/>
    <property type="project" value="TreeGrafter"/>
</dbReference>
<dbReference type="InterPro" id="IPR001401">
    <property type="entry name" value="Dynamin_GTPase"/>
</dbReference>
<accession>A0A5B8MHN2</accession>
<dbReference type="Pfam" id="PF01031">
    <property type="entry name" value="Dynamin_M"/>
    <property type="match status" value="1"/>
</dbReference>
<dbReference type="SMART" id="SM00053">
    <property type="entry name" value="DYNc"/>
    <property type="match status" value="1"/>
</dbReference>
<dbReference type="InterPro" id="IPR003130">
    <property type="entry name" value="GED"/>
</dbReference>
<dbReference type="FunFam" id="3.40.50.300:FF:001027">
    <property type="entry name" value="dynamin-related protein 3A"/>
    <property type="match status" value="1"/>
</dbReference>
<dbReference type="GO" id="GO:0005737">
    <property type="term" value="C:cytoplasm"/>
    <property type="evidence" value="ECO:0007669"/>
    <property type="project" value="TreeGrafter"/>
</dbReference>
<proteinExistence type="predicted"/>
<dbReference type="Gene3D" id="3.40.50.300">
    <property type="entry name" value="P-loop containing nucleotide triphosphate hydrolases"/>
    <property type="match status" value="1"/>
</dbReference>
<dbReference type="InterPro" id="IPR020850">
    <property type="entry name" value="GED_dom"/>
</dbReference>
<evidence type="ECO:0000256" key="1">
    <source>
        <dbReference type="ARBA" id="ARBA00022741"/>
    </source>
</evidence>
<dbReference type="InterPro" id="IPR030381">
    <property type="entry name" value="G_DYNAMIN_dom"/>
</dbReference>
<dbReference type="STRING" id="1764295.A0A5B8MHN2"/>
<feature type="compositionally biased region" description="Polar residues" evidence="3">
    <location>
        <begin position="540"/>
        <end position="549"/>
    </location>
</feature>
<evidence type="ECO:0000259" key="5">
    <source>
        <dbReference type="PROSITE" id="PS51718"/>
    </source>
</evidence>
<feature type="compositionally biased region" description="Low complexity" evidence="3">
    <location>
        <begin position="714"/>
        <end position="725"/>
    </location>
</feature>
<dbReference type="PROSITE" id="PS51718">
    <property type="entry name" value="G_DYNAMIN_2"/>
    <property type="match status" value="1"/>
</dbReference>
<dbReference type="GO" id="GO:0016020">
    <property type="term" value="C:membrane"/>
    <property type="evidence" value="ECO:0007669"/>
    <property type="project" value="TreeGrafter"/>
</dbReference>
<evidence type="ECO:0000259" key="4">
    <source>
        <dbReference type="PROSITE" id="PS51388"/>
    </source>
</evidence>
<dbReference type="PANTHER" id="PTHR11566">
    <property type="entry name" value="DYNAMIN"/>
    <property type="match status" value="1"/>
</dbReference>
<dbReference type="Pfam" id="PF00350">
    <property type="entry name" value="Dynamin_N"/>
    <property type="match status" value="1"/>
</dbReference>
<protein>
    <submittedName>
        <fullName evidence="6">Dynamin GTPase</fullName>
    </submittedName>
</protein>
<feature type="domain" description="GED" evidence="4">
    <location>
        <begin position="621"/>
        <end position="712"/>
    </location>
</feature>
<dbReference type="Proteomes" id="UP000316726">
    <property type="component" value="Chromosome 3"/>
</dbReference>
<feature type="domain" description="Dynamin-type G" evidence="5">
    <location>
        <begin position="40"/>
        <end position="308"/>
    </location>
</feature>
<dbReference type="PRINTS" id="PR00195">
    <property type="entry name" value="DYNAMIN"/>
</dbReference>
<dbReference type="GO" id="GO:0003924">
    <property type="term" value="F:GTPase activity"/>
    <property type="evidence" value="ECO:0007669"/>
    <property type="project" value="InterPro"/>
</dbReference>
<dbReference type="GO" id="GO:0005525">
    <property type="term" value="F:GTP binding"/>
    <property type="evidence" value="ECO:0007669"/>
    <property type="project" value="InterPro"/>
</dbReference>
<keyword evidence="1" id="KW-0547">Nucleotide-binding</keyword>
<feature type="compositionally biased region" description="Basic residues" evidence="3">
    <location>
        <begin position="726"/>
        <end position="735"/>
    </location>
</feature>